<name>A0A1F4TLJ1_UNCSA</name>
<feature type="domain" description="Ribonuclease R winged-helix" evidence="2">
    <location>
        <begin position="8"/>
        <end position="72"/>
    </location>
</feature>
<organism evidence="3 4">
    <name type="scientific">candidate division WOR-1 bacterium RIFOXYC2_FULL_41_25</name>
    <dbReference type="NCBI Taxonomy" id="1802586"/>
    <lineage>
        <taxon>Bacteria</taxon>
        <taxon>Bacillati</taxon>
        <taxon>Saganbacteria</taxon>
    </lineage>
</organism>
<evidence type="ECO:0000313" key="4">
    <source>
        <dbReference type="Proteomes" id="UP000177309"/>
    </source>
</evidence>
<sequence>MVERKINTILKIISQSKEPIGSKDIADRLKDFGIDLSERTVRHHMKALDEKGLTQGKWKEGRVITEKGVEELHDALVSDKVGFISARIETMSYKMDFDLDTKQGKVILNIGFLPVNKFVMAKQIMAEVYDHEETIPNLVALAKEGQSLGGVEVPAGKVAFGTLCSINLNAVLIKSGIPVESKFGGVLQIEDYKPLRFTDLISYDGTTLDPVEIFIKSKMTNVRGVISSGSGRLMAGFREIPAIAVGKAEQLLEKAQELRLGTAWLIGKPGQSLLGVPVGPERVGLVFLAGLNPIAALEEAGIETQCKALTALVDYQDLKSFWDVN</sequence>
<dbReference type="Pfam" id="PF01995">
    <property type="entry name" value="NRD1_2"/>
    <property type="match status" value="1"/>
</dbReference>
<comment type="caution">
    <text evidence="3">The sequence shown here is derived from an EMBL/GenBank/DDBJ whole genome shotgun (WGS) entry which is preliminary data.</text>
</comment>
<dbReference type="SUPFAM" id="SSF46785">
    <property type="entry name" value="Winged helix' DNA-binding domain"/>
    <property type="match status" value="1"/>
</dbReference>
<dbReference type="Gene3D" id="3.30.70.1360">
    <property type="entry name" value="mj0159-like"/>
    <property type="match status" value="1"/>
</dbReference>
<dbReference type="InterPro" id="IPR002846">
    <property type="entry name" value="NRD"/>
</dbReference>
<dbReference type="AlphaFoldDB" id="A0A1F4TLJ1"/>
<evidence type="ECO:0000313" key="3">
    <source>
        <dbReference type="EMBL" id="OGC33477.1"/>
    </source>
</evidence>
<reference evidence="3 4" key="1">
    <citation type="journal article" date="2016" name="Nat. Commun.">
        <title>Thousands of microbial genomes shed light on interconnected biogeochemical processes in an aquifer system.</title>
        <authorList>
            <person name="Anantharaman K."/>
            <person name="Brown C.T."/>
            <person name="Hug L.A."/>
            <person name="Sharon I."/>
            <person name="Castelle C.J."/>
            <person name="Probst A.J."/>
            <person name="Thomas B.C."/>
            <person name="Singh A."/>
            <person name="Wilkins M.J."/>
            <person name="Karaoz U."/>
            <person name="Brodie E.L."/>
            <person name="Williams K.H."/>
            <person name="Hubbard S.S."/>
            <person name="Banfield J.F."/>
        </authorList>
    </citation>
    <scope>NUCLEOTIDE SEQUENCE [LARGE SCALE GENOMIC DNA]</scope>
</reference>
<dbReference type="EMBL" id="MEUI01000034">
    <property type="protein sequence ID" value="OGC33477.1"/>
    <property type="molecule type" value="Genomic_DNA"/>
</dbReference>
<dbReference type="Proteomes" id="UP000177309">
    <property type="component" value="Unassembled WGS sequence"/>
</dbReference>
<accession>A0A1F4TLJ1</accession>
<feature type="domain" description="NrpR regulatory" evidence="1">
    <location>
        <begin position="81"/>
        <end position="319"/>
    </location>
</feature>
<dbReference type="InterPro" id="IPR036984">
    <property type="entry name" value="NrpR_dom_sf"/>
</dbReference>
<dbReference type="InterPro" id="IPR036390">
    <property type="entry name" value="WH_DNA-bd_sf"/>
</dbReference>
<protein>
    <recommendedName>
        <fullName evidence="5">NrpR transcriptional repressor</fullName>
    </recommendedName>
</protein>
<dbReference type="PANTHER" id="PTHR41964">
    <property type="entry name" value="GLOBAL NITROGEN REGULATOR NRPR"/>
    <property type="match status" value="1"/>
</dbReference>
<dbReference type="PANTHER" id="PTHR41964:SF1">
    <property type="entry name" value="GLOBAL NITROGEN REGULATOR NRPR"/>
    <property type="match status" value="1"/>
</dbReference>
<evidence type="ECO:0000259" key="2">
    <source>
        <dbReference type="Pfam" id="PF08461"/>
    </source>
</evidence>
<dbReference type="InterPro" id="IPR036388">
    <property type="entry name" value="WH-like_DNA-bd_sf"/>
</dbReference>
<gene>
    <name evidence="3" type="ORF">A2462_06800</name>
</gene>
<evidence type="ECO:0000259" key="1">
    <source>
        <dbReference type="Pfam" id="PF01995"/>
    </source>
</evidence>
<dbReference type="Gene3D" id="1.10.10.10">
    <property type="entry name" value="Winged helix-like DNA-binding domain superfamily/Winged helix DNA-binding domain"/>
    <property type="match status" value="1"/>
</dbReference>
<dbReference type="InterPro" id="IPR038982">
    <property type="entry name" value="NrpR"/>
</dbReference>
<evidence type="ECO:0008006" key="5">
    <source>
        <dbReference type="Google" id="ProtNLM"/>
    </source>
</evidence>
<dbReference type="InterPro" id="IPR013668">
    <property type="entry name" value="RNase_R_HTH_12"/>
</dbReference>
<proteinExistence type="predicted"/>
<dbReference type="Pfam" id="PF08461">
    <property type="entry name" value="WHD_RNase_R"/>
    <property type="match status" value="1"/>
</dbReference>